<dbReference type="RefSeq" id="WP_145815353.1">
    <property type="nucleotide sequence ID" value="NZ_AP023438.1"/>
</dbReference>
<evidence type="ECO:0000256" key="1">
    <source>
        <dbReference type="SAM" id="MobiDB-lite"/>
    </source>
</evidence>
<feature type="region of interest" description="Disordered" evidence="1">
    <location>
        <begin position="1"/>
        <end position="30"/>
    </location>
</feature>
<feature type="compositionally biased region" description="Low complexity" evidence="1">
    <location>
        <begin position="109"/>
        <end position="132"/>
    </location>
</feature>
<dbReference type="SMART" id="SM00959">
    <property type="entry name" value="Rho_N"/>
    <property type="match status" value="1"/>
</dbReference>
<dbReference type="EMBL" id="VLLP01000001">
    <property type="protein sequence ID" value="TWJ26919.1"/>
    <property type="molecule type" value="Genomic_DNA"/>
</dbReference>
<sequence length="240" mass="26533">MAQRNSSGRGGTATTTRRRAGGRQTAASDLAQLRVDEIRKRLRAYGVSGISRLRKPELVQALVKAERSGGAGKRSTGPSGRAATGGRRSAPARAASTRAKQGGPERTTRTTATPTRAATRTGRASSRSVRSSQLIESTADRPERPGRSLVTANHEVIQRWARARGAKPATIAGTERDGRVGVLTFDFPGYRESRRLRQITWNEWFRTFDERRLNLIYQEQLRDGRPSNFFRTESPDREDA</sequence>
<name>A0A562W9G6_9ACTN</name>
<feature type="domain" description="Rho termination factor-like N-terminal" evidence="2">
    <location>
        <begin position="29"/>
        <end position="70"/>
    </location>
</feature>
<keyword evidence="4" id="KW-1185">Reference proteome</keyword>
<reference evidence="3 4" key="1">
    <citation type="submission" date="2019-07" db="EMBL/GenBank/DDBJ databases">
        <title>R&amp;d 2014.</title>
        <authorList>
            <person name="Klenk H.-P."/>
        </authorList>
    </citation>
    <scope>NUCLEOTIDE SEQUENCE [LARGE SCALE GENOMIC DNA]</scope>
    <source>
        <strain evidence="3 4">DSM 43912</strain>
    </source>
</reference>
<dbReference type="OrthoDB" id="9808866at2"/>
<evidence type="ECO:0000313" key="3">
    <source>
        <dbReference type="EMBL" id="TWJ26919.1"/>
    </source>
</evidence>
<comment type="caution">
    <text evidence="3">The sequence shown here is derived from an EMBL/GenBank/DDBJ whole genome shotgun (WGS) entry which is preliminary data.</text>
</comment>
<feature type="region of interest" description="Disordered" evidence="1">
    <location>
        <begin position="64"/>
        <end position="149"/>
    </location>
</feature>
<gene>
    <name evidence="3" type="ORF">JD81_00401</name>
</gene>
<protein>
    <recommendedName>
        <fullName evidence="2">Rho termination factor-like N-terminal domain-containing protein</fullName>
    </recommendedName>
</protein>
<proteinExistence type="predicted"/>
<feature type="compositionally biased region" description="Low complexity" evidence="1">
    <location>
        <begin position="75"/>
        <end position="99"/>
    </location>
</feature>
<evidence type="ECO:0000313" key="4">
    <source>
        <dbReference type="Proteomes" id="UP000319728"/>
    </source>
</evidence>
<dbReference type="Proteomes" id="UP000319728">
    <property type="component" value="Unassembled WGS sequence"/>
</dbReference>
<dbReference type="InterPro" id="IPR011112">
    <property type="entry name" value="Rho-like_N"/>
</dbReference>
<dbReference type="GO" id="GO:0006353">
    <property type="term" value="P:DNA-templated transcription termination"/>
    <property type="evidence" value="ECO:0007669"/>
    <property type="project" value="InterPro"/>
</dbReference>
<accession>A0A562W9G6</accession>
<dbReference type="AlphaFoldDB" id="A0A562W9G6"/>
<evidence type="ECO:0000259" key="2">
    <source>
        <dbReference type="SMART" id="SM00959"/>
    </source>
</evidence>
<organism evidence="3 4">
    <name type="scientific">Micromonospora sagamiensis</name>
    <dbReference type="NCBI Taxonomy" id="47875"/>
    <lineage>
        <taxon>Bacteria</taxon>
        <taxon>Bacillati</taxon>
        <taxon>Actinomycetota</taxon>
        <taxon>Actinomycetes</taxon>
        <taxon>Micromonosporales</taxon>
        <taxon>Micromonosporaceae</taxon>
        <taxon>Micromonospora</taxon>
    </lineage>
</organism>